<name>A0A7C3IHR4_9SPIR</name>
<accession>A0A7C3IHR4</accession>
<keyword evidence="1" id="KW-0472">Membrane</keyword>
<protein>
    <submittedName>
        <fullName evidence="2">Uncharacterized protein</fullName>
    </submittedName>
</protein>
<proteinExistence type="predicted"/>
<comment type="caution">
    <text evidence="2">The sequence shown here is derived from an EMBL/GenBank/DDBJ whole genome shotgun (WGS) entry which is preliminary data.</text>
</comment>
<feature type="transmembrane region" description="Helical" evidence="1">
    <location>
        <begin position="20"/>
        <end position="40"/>
    </location>
</feature>
<evidence type="ECO:0000256" key="1">
    <source>
        <dbReference type="SAM" id="Phobius"/>
    </source>
</evidence>
<keyword evidence="1" id="KW-1133">Transmembrane helix</keyword>
<dbReference type="EMBL" id="DSVL01000291">
    <property type="protein sequence ID" value="HFH29744.1"/>
    <property type="molecule type" value="Genomic_DNA"/>
</dbReference>
<reference evidence="2" key="1">
    <citation type="journal article" date="2020" name="mSystems">
        <title>Genome- and Community-Level Interaction Insights into Carbon Utilization and Element Cycling Functions of Hydrothermarchaeota in Hydrothermal Sediment.</title>
        <authorList>
            <person name="Zhou Z."/>
            <person name="Liu Y."/>
            <person name="Xu W."/>
            <person name="Pan J."/>
            <person name="Luo Z.H."/>
            <person name="Li M."/>
        </authorList>
    </citation>
    <scope>NUCLEOTIDE SEQUENCE [LARGE SCALE GENOMIC DNA]</scope>
    <source>
        <strain evidence="2">SpSt-503</strain>
    </source>
</reference>
<evidence type="ECO:0000313" key="2">
    <source>
        <dbReference type="EMBL" id="HFH29744.1"/>
    </source>
</evidence>
<keyword evidence="1" id="KW-0812">Transmembrane</keyword>
<dbReference type="AlphaFoldDB" id="A0A7C3IHR4"/>
<organism evidence="2">
    <name type="scientific">Gracilinema caldarium</name>
    <dbReference type="NCBI Taxonomy" id="215591"/>
    <lineage>
        <taxon>Bacteria</taxon>
        <taxon>Pseudomonadati</taxon>
        <taxon>Spirochaetota</taxon>
        <taxon>Spirochaetia</taxon>
        <taxon>Spirochaetales</taxon>
        <taxon>Breznakiellaceae</taxon>
        <taxon>Gracilinema</taxon>
    </lineage>
</organism>
<gene>
    <name evidence="2" type="ORF">ENS59_09590</name>
</gene>
<sequence>MKLEREAVLDWLTEHRVAVLAGFSGAIILLVLLILALVLNNSGNKQNLDKVKALSDAYKAESIPRKELFMEEEPDFVPKVLYYRAPQSAWDAEFVSQFWQTLDDKTIQDLQKDADNRVRVLLEAIP</sequence>